<comment type="caution">
    <text evidence="2">The sequence shown here is derived from an EMBL/GenBank/DDBJ whole genome shotgun (WGS) entry which is preliminary data.</text>
</comment>
<gene>
    <name evidence="2" type="primary">rot1</name>
    <name evidence="2" type="ORF">DAT39_004286</name>
</gene>
<organism evidence="2 3">
    <name type="scientific">Clarias magur</name>
    <name type="common">Asian catfish</name>
    <name type="synonym">Macropteronotus magur</name>
    <dbReference type="NCBI Taxonomy" id="1594786"/>
    <lineage>
        <taxon>Eukaryota</taxon>
        <taxon>Metazoa</taxon>
        <taxon>Chordata</taxon>
        <taxon>Craniata</taxon>
        <taxon>Vertebrata</taxon>
        <taxon>Euteleostomi</taxon>
        <taxon>Actinopterygii</taxon>
        <taxon>Neopterygii</taxon>
        <taxon>Teleostei</taxon>
        <taxon>Ostariophysi</taxon>
        <taxon>Siluriformes</taxon>
        <taxon>Clariidae</taxon>
        <taxon>Clarias</taxon>
    </lineage>
</organism>
<dbReference type="Proteomes" id="UP000727407">
    <property type="component" value="Unassembled WGS sequence"/>
</dbReference>
<evidence type="ECO:0000256" key="1">
    <source>
        <dbReference type="SAM" id="MobiDB-lite"/>
    </source>
</evidence>
<name>A0A8J4XFV8_CLAMG</name>
<feature type="region of interest" description="Disordered" evidence="1">
    <location>
        <begin position="1"/>
        <end position="30"/>
    </location>
</feature>
<dbReference type="EMBL" id="QNUK01000038">
    <property type="protein sequence ID" value="KAF5905985.1"/>
    <property type="molecule type" value="Genomic_DNA"/>
</dbReference>
<accession>A0A8J4XFV8</accession>
<proteinExistence type="predicted"/>
<keyword evidence="3" id="KW-1185">Reference proteome</keyword>
<protein>
    <submittedName>
        <fullName evidence="2">Protein ROT1</fullName>
    </submittedName>
</protein>
<dbReference type="AlphaFoldDB" id="A0A8J4XFV8"/>
<evidence type="ECO:0000313" key="2">
    <source>
        <dbReference type="EMBL" id="KAF5905985.1"/>
    </source>
</evidence>
<reference evidence="2" key="1">
    <citation type="submission" date="2020-07" db="EMBL/GenBank/DDBJ databases">
        <title>Clarias magur genome sequencing, assembly and annotation.</title>
        <authorList>
            <person name="Kushwaha B."/>
            <person name="Kumar R."/>
            <person name="Das P."/>
            <person name="Joshi C.G."/>
            <person name="Kumar D."/>
            <person name="Nagpure N.S."/>
            <person name="Pandey M."/>
            <person name="Agarwal S."/>
            <person name="Srivastava S."/>
            <person name="Singh M."/>
            <person name="Sahoo L."/>
            <person name="Jayasankar P."/>
            <person name="Meher P.K."/>
            <person name="Koringa P.G."/>
            <person name="Iquebal M.A."/>
            <person name="Das S.P."/>
            <person name="Bit A."/>
            <person name="Patnaik S."/>
            <person name="Patel N."/>
            <person name="Shah T.M."/>
            <person name="Hinsu A."/>
            <person name="Jena J.K."/>
        </authorList>
    </citation>
    <scope>NUCLEOTIDE SEQUENCE</scope>
    <source>
        <strain evidence="2">CIFAMagur01</strain>
        <tissue evidence="2">Testis</tissue>
    </source>
</reference>
<evidence type="ECO:0000313" key="3">
    <source>
        <dbReference type="Proteomes" id="UP000727407"/>
    </source>
</evidence>
<sequence>MARAVSSDVIGHVRRHSDTKDRNNAIRKSAPSLGVVRSSAESVCGHVARRRHTSALFLPKSFCVLA</sequence>